<sequence>MVAGDIGIWQDELGPPAGDRTKAARRRVRPPSGWLRRAMVPAGHYGPRHLAIGLTVVGAGAFAASLIADWQRVTFAQQDGEVNIRRTLEFAGEVASRVGDLDLFGTVYLVGVIGLLAAAAAAIGRAEHAARLRFPVIGGGLGLVAMLVAVALRASTERLDMKRSVLDQLTMSYGYDDEGNLLSITGAAPPTFSVGAGLLLAFAAVLLPLGAVWFASRATPPQEYAAPAAPAAADPDAVEDTGPDLIEAGDTSVWRPRDPYDLTVTPS</sequence>
<organism evidence="3 4">
    <name type="scientific">Luedemannella helvata</name>
    <dbReference type="NCBI Taxonomy" id="349315"/>
    <lineage>
        <taxon>Bacteria</taxon>
        <taxon>Bacillati</taxon>
        <taxon>Actinomycetota</taxon>
        <taxon>Actinomycetes</taxon>
        <taxon>Micromonosporales</taxon>
        <taxon>Micromonosporaceae</taxon>
        <taxon>Luedemannella</taxon>
    </lineage>
</organism>
<name>A0ABN2KGE0_9ACTN</name>
<keyword evidence="2" id="KW-0472">Membrane</keyword>
<accession>A0ABN2KGE0</accession>
<proteinExistence type="predicted"/>
<dbReference type="Proteomes" id="UP001500655">
    <property type="component" value="Unassembled WGS sequence"/>
</dbReference>
<feature type="transmembrane region" description="Helical" evidence="2">
    <location>
        <begin position="136"/>
        <end position="154"/>
    </location>
</feature>
<evidence type="ECO:0008006" key="5">
    <source>
        <dbReference type="Google" id="ProtNLM"/>
    </source>
</evidence>
<keyword evidence="2" id="KW-0812">Transmembrane</keyword>
<keyword evidence="2" id="KW-1133">Transmembrane helix</keyword>
<feature type="transmembrane region" description="Helical" evidence="2">
    <location>
        <begin position="192"/>
        <end position="215"/>
    </location>
</feature>
<evidence type="ECO:0000313" key="4">
    <source>
        <dbReference type="Proteomes" id="UP001500655"/>
    </source>
</evidence>
<feature type="transmembrane region" description="Helical" evidence="2">
    <location>
        <begin position="49"/>
        <end position="68"/>
    </location>
</feature>
<feature type="region of interest" description="Disordered" evidence="1">
    <location>
        <begin position="224"/>
        <end position="267"/>
    </location>
</feature>
<feature type="compositionally biased region" description="Low complexity" evidence="1">
    <location>
        <begin position="225"/>
        <end position="235"/>
    </location>
</feature>
<evidence type="ECO:0000256" key="2">
    <source>
        <dbReference type="SAM" id="Phobius"/>
    </source>
</evidence>
<gene>
    <name evidence="3" type="ORF">GCM10009681_28170</name>
</gene>
<evidence type="ECO:0000256" key="1">
    <source>
        <dbReference type="SAM" id="MobiDB-lite"/>
    </source>
</evidence>
<comment type="caution">
    <text evidence="3">The sequence shown here is derived from an EMBL/GenBank/DDBJ whole genome shotgun (WGS) entry which is preliminary data.</text>
</comment>
<reference evidence="3 4" key="1">
    <citation type="journal article" date="2019" name="Int. J. Syst. Evol. Microbiol.">
        <title>The Global Catalogue of Microorganisms (GCM) 10K type strain sequencing project: providing services to taxonomists for standard genome sequencing and annotation.</title>
        <authorList>
            <consortium name="The Broad Institute Genomics Platform"/>
            <consortium name="The Broad Institute Genome Sequencing Center for Infectious Disease"/>
            <person name="Wu L."/>
            <person name="Ma J."/>
        </authorList>
    </citation>
    <scope>NUCLEOTIDE SEQUENCE [LARGE SCALE GENOMIC DNA]</scope>
    <source>
        <strain evidence="3 4">JCM 13249</strain>
    </source>
</reference>
<keyword evidence="4" id="KW-1185">Reference proteome</keyword>
<feature type="transmembrane region" description="Helical" evidence="2">
    <location>
        <begin position="103"/>
        <end position="124"/>
    </location>
</feature>
<dbReference type="EMBL" id="BAAALS010000012">
    <property type="protein sequence ID" value="GAA1755396.1"/>
    <property type="molecule type" value="Genomic_DNA"/>
</dbReference>
<protein>
    <recommendedName>
        <fullName evidence="5">TIGR02234 family membrane protein</fullName>
    </recommendedName>
</protein>
<evidence type="ECO:0000313" key="3">
    <source>
        <dbReference type="EMBL" id="GAA1755396.1"/>
    </source>
</evidence>